<name>A0A1B7I1Y6_9ENTR</name>
<sequence length="63" mass="7222">MAMIDPRTPEGRLTLRYRGLPTSILLSMLGVDKAATNNRPFYSRNELIEQLVIRTMSVNRESK</sequence>
<reference evidence="1 2" key="1">
    <citation type="submission" date="2016-04" db="EMBL/GenBank/DDBJ databases">
        <title>ATOL: Assembling a taxonomically balanced genome-scale reconstruction of the evolutionary history of the Enterobacteriaceae.</title>
        <authorList>
            <person name="Plunkett G.III."/>
            <person name="Neeno-Eckwall E.C."/>
            <person name="Glasner J.D."/>
            <person name="Perna N.T."/>
        </authorList>
    </citation>
    <scope>NUCLEOTIDE SEQUENCE [LARGE SCALE GENOMIC DNA]</scope>
    <source>
        <strain evidence="1 2">ATCC 51604</strain>
    </source>
</reference>
<comment type="caution">
    <text evidence="1">The sequence shown here is derived from an EMBL/GenBank/DDBJ whole genome shotgun (WGS) entry which is preliminary data.</text>
</comment>
<evidence type="ECO:0000313" key="2">
    <source>
        <dbReference type="Proteomes" id="UP000078504"/>
    </source>
</evidence>
<dbReference type="RefSeq" id="WP_074143632.1">
    <property type="nucleotide sequence ID" value="NZ_LXEP01000015.1"/>
</dbReference>
<proteinExistence type="predicted"/>
<evidence type="ECO:0000313" key="1">
    <source>
        <dbReference type="EMBL" id="OAT22149.1"/>
    </source>
</evidence>
<protein>
    <submittedName>
        <fullName evidence="1">Uncharacterized protein</fullName>
    </submittedName>
</protein>
<dbReference type="Proteomes" id="UP000078504">
    <property type="component" value="Unassembled WGS sequence"/>
</dbReference>
<organism evidence="1 2">
    <name type="scientific">Buttiauxella gaviniae ATCC 51604</name>
    <dbReference type="NCBI Taxonomy" id="1354253"/>
    <lineage>
        <taxon>Bacteria</taxon>
        <taxon>Pseudomonadati</taxon>
        <taxon>Pseudomonadota</taxon>
        <taxon>Gammaproteobacteria</taxon>
        <taxon>Enterobacterales</taxon>
        <taxon>Enterobacteriaceae</taxon>
        <taxon>Buttiauxella</taxon>
    </lineage>
</organism>
<accession>A0A1B7I1Y6</accession>
<gene>
    <name evidence="1" type="ORF">M977_01440</name>
</gene>
<dbReference type="EMBL" id="LXEP01000015">
    <property type="protein sequence ID" value="OAT22149.1"/>
    <property type="molecule type" value="Genomic_DNA"/>
</dbReference>
<dbReference type="AlphaFoldDB" id="A0A1B7I1Y6"/>